<evidence type="ECO:0000256" key="6">
    <source>
        <dbReference type="ARBA" id="ARBA00023242"/>
    </source>
</evidence>
<evidence type="ECO:0000313" key="8">
    <source>
        <dbReference type="Proteomes" id="UP001519460"/>
    </source>
</evidence>
<evidence type="ECO:0000256" key="1">
    <source>
        <dbReference type="ARBA" id="ARBA00004123"/>
    </source>
</evidence>
<evidence type="ECO:0000256" key="4">
    <source>
        <dbReference type="ARBA" id="ARBA00022490"/>
    </source>
</evidence>
<accession>A0ABD0LD59</accession>
<protein>
    <submittedName>
        <fullName evidence="7">Uncharacterized protein</fullName>
    </submittedName>
</protein>
<dbReference type="GO" id="GO:0036464">
    <property type="term" value="C:cytoplasmic ribonucleoprotein granule"/>
    <property type="evidence" value="ECO:0007669"/>
    <property type="project" value="UniProtKB-SubCell"/>
</dbReference>
<reference evidence="7 8" key="1">
    <citation type="journal article" date="2023" name="Sci. Data">
        <title>Genome assembly of the Korean intertidal mud-creeper Batillaria attramentaria.</title>
        <authorList>
            <person name="Patra A.K."/>
            <person name="Ho P.T."/>
            <person name="Jun S."/>
            <person name="Lee S.J."/>
            <person name="Kim Y."/>
            <person name="Won Y.J."/>
        </authorList>
    </citation>
    <scope>NUCLEOTIDE SEQUENCE [LARGE SCALE GENOMIC DNA]</scope>
    <source>
        <strain evidence="7">Wonlab-2016</strain>
    </source>
</reference>
<evidence type="ECO:0000313" key="7">
    <source>
        <dbReference type="EMBL" id="KAK7496914.1"/>
    </source>
</evidence>
<evidence type="ECO:0000256" key="3">
    <source>
        <dbReference type="ARBA" id="ARBA00005469"/>
    </source>
</evidence>
<comment type="caution">
    <text evidence="7">The sequence shown here is derived from an EMBL/GenBank/DDBJ whole genome shotgun (WGS) entry which is preliminary data.</text>
</comment>
<dbReference type="GO" id="GO:0003723">
    <property type="term" value="F:RNA binding"/>
    <property type="evidence" value="ECO:0007669"/>
    <property type="project" value="UniProtKB-KW"/>
</dbReference>
<sequence length="357" mass="40274">MKQTSDITELMYPHIKCNNWTALGGTEFCRSQQFISAAEGTTTVTITLEFTAVAFADYFRANLTHLLSHDRLPFAKQARRLRELFKGRFSDAESRQLLADKGGLSEAVDFVLNGDPQVVRQFINTRNSELLRALQRDSENVHQALSHGVETCIRQFACGPCDRYWWRKVPERKQVSKCKGCRVRYDPVPKEQEWGLAEFKCWCGNSFWGSGWLGTQSPCYRCQSLTSPIRILPPTQPRNQKKKTEHSCTAPNCYNRTIAYPQPVPHPDDGGGYGAFWDEDPGEVDGFHVAHGGPPCEDGDVCAHARSQRRRHVLYPSIPHISTGSTVPTFLSQDEIVEEYGDIMSLPSIVEDDEASE</sequence>
<evidence type="ECO:0000256" key="2">
    <source>
        <dbReference type="ARBA" id="ARBA00004331"/>
    </source>
</evidence>
<dbReference type="PANTHER" id="PTHR16135">
    <property type="entry name" value="REPRESSOR OF YIELD OF DENV PROTEIN"/>
    <property type="match status" value="1"/>
</dbReference>
<dbReference type="Pfam" id="PF15135">
    <property type="entry name" value="UPF0515"/>
    <property type="match status" value="1"/>
</dbReference>
<dbReference type="InterPro" id="IPR026795">
    <property type="entry name" value="SHFL"/>
</dbReference>
<organism evidence="7 8">
    <name type="scientific">Batillaria attramentaria</name>
    <dbReference type="NCBI Taxonomy" id="370345"/>
    <lineage>
        <taxon>Eukaryota</taxon>
        <taxon>Metazoa</taxon>
        <taxon>Spiralia</taxon>
        <taxon>Lophotrochozoa</taxon>
        <taxon>Mollusca</taxon>
        <taxon>Gastropoda</taxon>
        <taxon>Caenogastropoda</taxon>
        <taxon>Sorbeoconcha</taxon>
        <taxon>Cerithioidea</taxon>
        <taxon>Batillariidae</taxon>
        <taxon>Batillaria</taxon>
    </lineage>
</organism>
<proteinExistence type="inferred from homology"/>
<name>A0ABD0LD59_9CAEN</name>
<dbReference type="PANTHER" id="PTHR16135:SF2">
    <property type="entry name" value="SHIFTLESS ANTIVIRAL INHIBITOR OF RIBOSOMAL FRAMESHIFTING PROTEIN"/>
    <property type="match status" value="1"/>
</dbReference>
<comment type="subcellular location">
    <subcellularLocation>
        <location evidence="2">Cytoplasm</location>
        <location evidence="2">Cytoplasmic ribonucleoprotein granule</location>
    </subcellularLocation>
    <subcellularLocation>
        <location evidence="1">Nucleus</location>
    </subcellularLocation>
</comment>
<evidence type="ECO:0000256" key="5">
    <source>
        <dbReference type="ARBA" id="ARBA00022884"/>
    </source>
</evidence>
<comment type="similarity">
    <text evidence="3">Belongs to the SHFL family.</text>
</comment>
<dbReference type="EMBL" id="JACVVK020000063">
    <property type="protein sequence ID" value="KAK7496914.1"/>
    <property type="molecule type" value="Genomic_DNA"/>
</dbReference>
<keyword evidence="6" id="KW-0539">Nucleus</keyword>
<dbReference type="Proteomes" id="UP001519460">
    <property type="component" value="Unassembled WGS sequence"/>
</dbReference>
<keyword evidence="5" id="KW-0694">RNA-binding</keyword>
<dbReference type="AlphaFoldDB" id="A0ABD0LD59"/>
<gene>
    <name evidence="7" type="ORF">BaRGS_00011894</name>
</gene>
<dbReference type="GO" id="GO:0005634">
    <property type="term" value="C:nucleus"/>
    <property type="evidence" value="ECO:0007669"/>
    <property type="project" value="UniProtKB-SubCell"/>
</dbReference>
<keyword evidence="8" id="KW-1185">Reference proteome</keyword>
<keyword evidence="4" id="KW-0963">Cytoplasm</keyword>